<dbReference type="Proteomes" id="UP000056419">
    <property type="component" value="Unassembled WGS sequence"/>
</dbReference>
<name>A0A108T8D6_BACSE</name>
<dbReference type="InterPro" id="IPR051396">
    <property type="entry name" value="Bact_Antivir_Def_Nuclease"/>
</dbReference>
<protein>
    <submittedName>
        <fullName evidence="3">Putative AbiEii-like type IV TA system toxin with AAA domain</fullName>
    </submittedName>
</protein>
<accession>A0A108T8D6</accession>
<dbReference type="GO" id="GO:0016887">
    <property type="term" value="F:ATP hydrolysis activity"/>
    <property type="evidence" value="ECO:0007669"/>
    <property type="project" value="InterPro"/>
</dbReference>
<dbReference type="GO" id="GO:0005524">
    <property type="term" value="F:ATP binding"/>
    <property type="evidence" value="ECO:0007669"/>
    <property type="project" value="InterPro"/>
</dbReference>
<proteinExistence type="predicted"/>
<organism evidence="3 4">
    <name type="scientific">Bacteroides stercoris</name>
    <dbReference type="NCBI Taxonomy" id="46506"/>
    <lineage>
        <taxon>Bacteria</taxon>
        <taxon>Pseudomonadati</taxon>
        <taxon>Bacteroidota</taxon>
        <taxon>Bacteroidia</taxon>
        <taxon>Bacteroidales</taxon>
        <taxon>Bacteroidaceae</taxon>
        <taxon>Bacteroides</taxon>
    </lineage>
</organism>
<reference evidence="3 4" key="1">
    <citation type="journal article" date="2016" name="BMC Genomics">
        <title>Type VI secretion systems of human gut Bacteroidales segregate into three genetic architectures, two of which are contained on mobile genetic elements.</title>
        <authorList>
            <person name="Coyne M.J."/>
            <person name="Roelofs K.G."/>
            <person name="Comstock L.E."/>
        </authorList>
    </citation>
    <scope>NUCLEOTIDE SEQUENCE [LARGE SCALE GENOMIC DNA]</scope>
    <source>
        <strain evidence="3 4">CL09T03C01</strain>
    </source>
</reference>
<evidence type="ECO:0000259" key="1">
    <source>
        <dbReference type="Pfam" id="PF13304"/>
    </source>
</evidence>
<gene>
    <name evidence="3" type="ORF">AA415_01668</name>
</gene>
<dbReference type="STRING" id="46506.AA415_01668"/>
<feature type="domain" description="ATPase AAA-type core" evidence="1">
    <location>
        <begin position="150"/>
        <end position="231"/>
    </location>
</feature>
<dbReference type="Gene3D" id="3.40.50.300">
    <property type="entry name" value="P-loop containing nucleotide triphosphate hydrolases"/>
    <property type="match status" value="1"/>
</dbReference>
<dbReference type="SUPFAM" id="SSF52540">
    <property type="entry name" value="P-loop containing nucleoside triphosphate hydrolases"/>
    <property type="match status" value="1"/>
</dbReference>
<sequence length="518" mass="59668">MIDRTVKFPQIGDVSSTQSYVLVGANGSGKSHLGAWIEKNNDKVLRISAQRALSIPDTINIINEEAAWKNIFYGNPTQTDKGYKWKWGKETSTLVNDYENVLSSVFSRETDELRVFKDLCDKGDKPNRYETIVEKIKMIWNQVLPQRELVLEKFEAKAKYKEELYKAGSMSDGERVCLYLIAQCLITPDDYIIVVDEPEIHLHTSIMKRLWGEIERYCPNKTFVYITHDLNFATSRKTATKIWVQSYDGHDSWEIYQIEDNDDIPEALFLEVLGTRSPILFVEGGKTSYDLPLYKEVFGNYLVIPCDNCRKVIELTKAFNNEKVKSLHTYDVKGLIDHDFLADIEKDSYLKQNIYTLDVLEVENLFLIEPLIKLAAKQIGDNENEAFQKVSDFLFEQMEQGKYDIVNSICIKEIRHKLNCFSSKGNKGEDIQNDLNNHISEIDVNAIFVQTETNISDIIAERDYKKMLNVFNHKGMCQRVTGIIGLKKKYPQVVLDLIKGEKRDEIISALLGYLPKID</sequence>
<evidence type="ECO:0000313" key="3">
    <source>
        <dbReference type="EMBL" id="KWR55219.1"/>
    </source>
</evidence>
<comment type="caution">
    <text evidence="3">The sequence shown here is derived from an EMBL/GenBank/DDBJ whole genome shotgun (WGS) entry which is preliminary data.</text>
</comment>
<dbReference type="EMBL" id="LRGC01000006">
    <property type="protein sequence ID" value="KWR55219.1"/>
    <property type="molecule type" value="Genomic_DNA"/>
</dbReference>
<feature type="domain" description="DUF4435" evidence="2">
    <location>
        <begin position="277"/>
        <end position="500"/>
    </location>
</feature>
<evidence type="ECO:0000313" key="4">
    <source>
        <dbReference type="Proteomes" id="UP000056419"/>
    </source>
</evidence>
<dbReference type="PANTHER" id="PTHR43581:SF2">
    <property type="entry name" value="EXCINUCLEASE ATPASE SUBUNIT"/>
    <property type="match status" value="1"/>
</dbReference>
<dbReference type="AlphaFoldDB" id="A0A108T8D6"/>
<dbReference type="Pfam" id="PF13304">
    <property type="entry name" value="AAA_21"/>
    <property type="match status" value="1"/>
</dbReference>
<evidence type="ECO:0000259" key="2">
    <source>
        <dbReference type="Pfam" id="PF14491"/>
    </source>
</evidence>
<keyword evidence="4" id="KW-1185">Reference proteome</keyword>
<dbReference type="PANTHER" id="PTHR43581">
    <property type="entry name" value="ATP/GTP PHOSPHATASE"/>
    <property type="match status" value="1"/>
</dbReference>
<dbReference type="InterPro" id="IPR003959">
    <property type="entry name" value="ATPase_AAA_core"/>
</dbReference>
<dbReference type="InterPro" id="IPR029492">
    <property type="entry name" value="DUF4435"/>
</dbReference>
<dbReference type="PATRIC" id="fig|46506.5.peg.1775"/>
<dbReference type="RefSeq" id="WP_060385799.1">
    <property type="nucleotide sequence ID" value="NZ_LRGC01000006.1"/>
</dbReference>
<dbReference type="Pfam" id="PF14491">
    <property type="entry name" value="DUF4435"/>
    <property type="match status" value="1"/>
</dbReference>
<dbReference type="InterPro" id="IPR027417">
    <property type="entry name" value="P-loop_NTPase"/>
</dbReference>